<keyword evidence="18" id="KW-1185">Reference proteome</keyword>
<dbReference type="SUPFAM" id="SSF57850">
    <property type="entry name" value="RING/U-box"/>
    <property type="match status" value="2"/>
</dbReference>
<protein>
    <recommendedName>
        <fullName evidence="5">RBR-type E3 ubiquitin transferase</fullName>
        <ecNumber evidence="5">2.3.2.31</ecNumber>
    </recommendedName>
</protein>
<dbReference type="CDD" id="cd22582">
    <property type="entry name" value="BRcat_RBR_unk"/>
    <property type="match status" value="1"/>
</dbReference>
<dbReference type="InterPro" id="IPR001841">
    <property type="entry name" value="Znf_RING"/>
</dbReference>
<evidence type="ECO:0000256" key="12">
    <source>
        <dbReference type="PROSITE-ProRule" id="PRU00175"/>
    </source>
</evidence>
<dbReference type="EMBL" id="JACTNZ010000006">
    <property type="protein sequence ID" value="KAG5543729.1"/>
    <property type="molecule type" value="Genomic_DNA"/>
</dbReference>
<evidence type="ECO:0000256" key="6">
    <source>
        <dbReference type="ARBA" id="ARBA00022679"/>
    </source>
</evidence>
<keyword evidence="9 12" id="KW-0863">Zinc-finger</keyword>
<name>A0AAV6JU79_9ERIC</name>
<dbReference type="PROSITE" id="PS51873">
    <property type="entry name" value="TRIAD"/>
    <property type="match status" value="1"/>
</dbReference>
<dbReference type="GO" id="GO:0008270">
    <property type="term" value="F:zinc ion binding"/>
    <property type="evidence" value="ECO:0007669"/>
    <property type="project" value="UniProtKB-KW"/>
</dbReference>
<comment type="caution">
    <text evidence="17">The sequence shown here is derived from an EMBL/GenBank/DDBJ whole genome shotgun (WGS) entry which is preliminary data.</text>
</comment>
<dbReference type="Pfam" id="PF01485">
    <property type="entry name" value="IBR"/>
    <property type="match status" value="1"/>
</dbReference>
<comment type="function">
    <text evidence="3">Might act as an E3 ubiquitin-protein ligase, or as part of E3 complex, which accepts ubiquitin from specific E2 ubiquitin-conjugating enzymes and then transfers it to substrates.</text>
</comment>
<evidence type="ECO:0000256" key="10">
    <source>
        <dbReference type="ARBA" id="ARBA00022786"/>
    </source>
</evidence>
<feature type="region of interest" description="Disordered" evidence="13">
    <location>
        <begin position="333"/>
        <end position="369"/>
    </location>
</feature>
<sequence length="407" mass="45538">MFAGLIPGLNSVNWPENEVTPQVPAILTSLFNLPDQAFSALFTQSLGFSRRDWSGCRSFVLLIYFCIFIPIFVFASSSGKEESDGGGDTATEAAGESPETDDSLGSIRVFRNALFNANGGFILPESCDPSQSFCGICLEEKQNWRMFVSENCSHSFCYDCTSKHIEAKVQDNIIVICCPEIGCKAELGFEACRNIVSKDVIVRWDECLCMSLILESQKVYCPFKDCSAMLVNDTGTTIGETECPSCRRLICAKCRVPWHTEFTCQEFEWLGVEGEGREDVFVEELAKKKSWRKCPNCNMFTYFLCGKSVLSTPVMTDQREKLRYLLRSMTEENKKPPLPPVDVEKSDCPIDTSDGENYSGDDCGDNNDESLNVHEAFLADWRPGTSFPISSGDPRSPELPREKSTWQ</sequence>
<feature type="region of interest" description="Disordered" evidence="13">
    <location>
        <begin position="83"/>
        <end position="103"/>
    </location>
</feature>
<evidence type="ECO:0000256" key="4">
    <source>
        <dbReference type="ARBA" id="ARBA00005884"/>
    </source>
</evidence>
<proteinExistence type="inferred from homology"/>
<dbReference type="GO" id="GO:0061630">
    <property type="term" value="F:ubiquitin protein ligase activity"/>
    <property type="evidence" value="ECO:0007669"/>
    <property type="project" value="UniProtKB-EC"/>
</dbReference>
<comment type="catalytic activity">
    <reaction evidence="1">
        <text>[E2 ubiquitin-conjugating enzyme]-S-ubiquitinyl-L-cysteine + [acceptor protein]-L-lysine = [E2 ubiquitin-conjugating enzyme]-L-cysteine + [acceptor protein]-N(6)-ubiquitinyl-L-lysine.</text>
        <dbReference type="EC" id="2.3.2.31"/>
    </reaction>
</comment>
<feature type="compositionally biased region" description="Basic and acidic residues" evidence="13">
    <location>
        <begin position="395"/>
        <end position="407"/>
    </location>
</feature>
<keyword evidence="14" id="KW-0472">Membrane</keyword>
<dbReference type="PROSITE" id="PS50089">
    <property type="entry name" value="ZF_RING_2"/>
    <property type="match status" value="1"/>
</dbReference>
<keyword evidence="6" id="KW-0808">Transferase</keyword>
<evidence type="ECO:0000256" key="5">
    <source>
        <dbReference type="ARBA" id="ARBA00012251"/>
    </source>
</evidence>
<keyword evidence="10" id="KW-0833">Ubl conjugation pathway</keyword>
<evidence type="ECO:0000256" key="3">
    <source>
        <dbReference type="ARBA" id="ARBA00003976"/>
    </source>
</evidence>
<dbReference type="InterPro" id="IPR031127">
    <property type="entry name" value="E3_UB_ligase_RBR"/>
</dbReference>
<evidence type="ECO:0000256" key="1">
    <source>
        <dbReference type="ARBA" id="ARBA00001798"/>
    </source>
</evidence>
<evidence type="ECO:0000256" key="2">
    <source>
        <dbReference type="ARBA" id="ARBA00001947"/>
    </source>
</evidence>
<accession>A0AAV6JU79</accession>
<dbReference type="AlphaFoldDB" id="A0AAV6JU79"/>
<evidence type="ECO:0000256" key="9">
    <source>
        <dbReference type="ARBA" id="ARBA00022771"/>
    </source>
</evidence>
<feature type="domain" description="RING-type" evidence="16">
    <location>
        <begin position="130"/>
        <end position="407"/>
    </location>
</feature>
<feature type="region of interest" description="Disordered" evidence="13">
    <location>
        <begin position="383"/>
        <end position="407"/>
    </location>
</feature>
<evidence type="ECO:0000256" key="7">
    <source>
        <dbReference type="ARBA" id="ARBA00022723"/>
    </source>
</evidence>
<dbReference type="Proteomes" id="UP000823749">
    <property type="component" value="Chromosome 6"/>
</dbReference>
<dbReference type="InterPro" id="IPR013083">
    <property type="entry name" value="Znf_RING/FYVE/PHD"/>
</dbReference>
<gene>
    <name evidence="17" type="ORF">RHGRI_016477</name>
</gene>
<dbReference type="Gene3D" id="3.30.40.10">
    <property type="entry name" value="Zinc/RING finger domain, C3HC4 (zinc finger)"/>
    <property type="match status" value="1"/>
</dbReference>
<feature type="domain" description="RING-type" evidence="15">
    <location>
        <begin position="134"/>
        <end position="179"/>
    </location>
</feature>
<evidence type="ECO:0000256" key="11">
    <source>
        <dbReference type="ARBA" id="ARBA00022833"/>
    </source>
</evidence>
<dbReference type="InterPro" id="IPR002867">
    <property type="entry name" value="IBR_dom"/>
</dbReference>
<keyword evidence="11" id="KW-0862">Zinc</keyword>
<comment type="similarity">
    <text evidence="4">Belongs to the RBR family. Ariadne subfamily.</text>
</comment>
<dbReference type="EC" id="2.3.2.31" evidence="5"/>
<dbReference type="SMART" id="SM00647">
    <property type="entry name" value="IBR"/>
    <property type="match status" value="1"/>
</dbReference>
<evidence type="ECO:0000256" key="14">
    <source>
        <dbReference type="SAM" id="Phobius"/>
    </source>
</evidence>
<evidence type="ECO:0000256" key="8">
    <source>
        <dbReference type="ARBA" id="ARBA00022737"/>
    </source>
</evidence>
<evidence type="ECO:0000259" key="15">
    <source>
        <dbReference type="PROSITE" id="PS50089"/>
    </source>
</evidence>
<dbReference type="InterPro" id="IPR044066">
    <property type="entry name" value="TRIAD_supradom"/>
</dbReference>
<evidence type="ECO:0000256" key="13">
    <source>
        <dbReference type="SAM" id="MobiDB-lite"/>
    </source>
</evidence>
<dbReference type="FunFam" id="3.30.40.10:FF:000230">
    <property type="entry name" value="RBR-type E3 ubiquitin transferase"/>
    <property type="match status" value="1"/>
</dbReference>
<evidence type="ECO:0000259" key="16">
    <source>
        <dbReference type="PROSITE" id="PS51873"/>
    </source>
</evidence>
<organism evidence="17 18">
    <name type="scientific">Rhododendron griersonianum</name>
    <dbReference type="NCBI Taxonomy" id="479676"/>
    <lineage>
        <taxon>Eukaryota</taxon>
        <taxon>Viridiplantae</taxon>
        <taxon>Streptophyta</taxon>
        <taxon>Embryophyta</taxon>
        <taxon>Tracheophyta</taxon>
        <taxon>Spermatophyta</taxon>
        <taxon>Magnoliopsida</taxon>
        <taxon>eudicotyledons</taxon>
        <taxon>Gunneridae</taxon>
        <taxon>Pentapetalae</taxon>
        <taxon>asterids</taxon>
        <taxon>Ericales</taxon>
        <taxon>Ericaceae</taxon>
        <taxon>Ericoideae</taxon>
        <taxon>Rhodoreae</taxon>
        <taxon>Rhododendron</taxon>
    </lineage>
</organism>
<dbReference type="PANTHER" id="PTHR11685">
    <property type="entry name" value="RBR FAMILY RING FINGER AND IBR DOMAIN-CONTAINING"/>
    <property type="match status" value="1"/>
</dbReference>
<feature type="transmembrane region" description="Helical" evidence="14">
    <location>
        <begin position="58"/>
        <end position="75"/>
    </location>
</feature>
<dbReference type="GO" id="GO:0016567">
    <property type="term" value="P:protein ubiquitination"/>
    <property type="evidence" value="ECO:0007669"/>
    <property type="project" value="InterPro"/>
</dbReference>
<keyword evidence="8" id="KW-0677">Repeat</keyword>
<keyword evidence="7" id="KW-0479">Metal-binding</keyword>
<keyword evidence="14" id="KW-1133">Transmembrane helix</keyword>
<comment type="cofactor">
    <cofactor evidence="2">
        <name>Zn(2+)</name>
        <dbReference type="ChEBI" id="CHEBI:29105"/>
    </cofactor>
</comment>
<keyword evidence="14" id="KW-0812">Transmembrane</keyword>
<evidence type="ECO:0000313" key="17">
    <source>
        <dbReference type="EMBL" id="KAG5543729.1"/>
    </source>
</evidence>
<reference evidence="17 18" key="1">
    <citation type="submission" date="2020-08" db="EMBL/GenBank/DDBJ databases">
        <title>Plant Genome Project.</title>
        <authorList>
            <person name="Zhang R.-G."/>
        </authorList>
    </citation>
    <scope>NUCLEOTIDE SEQUENCE [LARGE SCALE GENOMIC DNA]</scope>
    <source>
        <strain evidence="17">WSP0</strain>
        <tissue evidence="17">Leaf</tissue>
    </source>
</reference>
<evidence type="ECO:0000313" key="18">
    <source>
        <dbReference type="Proteomes" id="UP000823749"/>
    </source>
</evidence>